<dbReference type="Gene3D" id="2.60.40.10">
    <property type="entry name" value="Immunoglobulins"/>
    <property type="match status" value="4"/>
</dbReference>
<dbReference type="EMBL" id="JBHSWI010000001">
    <property type="protein sequence ID" value="MFC6645969.1"/>
    <property type="molecule type" value="Genomic_DNA"/>
</dbReference>
<dbReference type="Proteomes" id="UP001596391">
    <property type="component" value="Unassembled WGS sequence"/>
</dbReference>
<feature type="domain" description="Bacterial Ig-like" evidence="2">
    <location>
        <begin position="466"/>
        <end position="542"/>
    </location>
</feature>
<keyword evidence="1" id="KW-0732">Signal</keyword>
<dbReference type="SUPFAM" id="SSF51126">
    <property type="entry name" value="Pectin lyase-like"/>
    <property type="match status" value="1"/>
</dbReference>
<protein>
    <submittedName>
        <fullName evidence="3">Ig-like domain repeat protein</fullName>
    </submittedName>
</protein>
<comment type="caution">
    <text evidence="3">The sequence shown here is derived from an EMBL/GenBank/DDBJ whole genome shotgun (WGS) entry which is preliminary data.</text>
</comment>
<gene>
    <name evidence="3" type="ORF">ACFQBQ_10335</name>
</gene>
<dbReference type="RefSeq" id="WP_263369673.1">
    <property type="nucleotide sequence ID" value="NZ_JAGSYD010000001.1"/>
</dbReference>
<evidence type="ECO:0000256" key="1">
    <source>
        <dbReference type="SAM" id="SignalP"/>
    </source>
</evidence>
<evidence type="ECO:0000313" key="3">
    <source>
        <dbReference type="EMBL" id="MFC6645969.1"/>
    </source>
</evidence>
<name>A0ABW1ZA27_9BACT</name>
<sequence length="1132" mass="113416">MKNIFFRTLSAAALSVLTLPAFAQKTITVAAGQSAQAAIDSASTGDTVQLDPSGTFTEHLTIIGKSITLDGGSASTGSLPGAILKPSNTGPAISISGAAASATVISHLNIQGGGLPANSGGVHGVISITNASPSIQYDRIGGYCAGVLATNSNVAVAWTLISGTLSSGCPSEEGTGSAIVISGADPNAAKTAAILGNILTANVNSLQYSGDKGGGAAINITNQTRVDIDRNVIDNNKSAGYGGAIYTASTPSLYISNNIIYSNTGLSGGLDLVIPGSSVGDVQGVLINNTIAYNTATSSNAGSDVYIGGNLAQYQMVNNIIVGNGNGQYAVNCGSTYAGQTITPLVLDHNDFYSVPSSGNKPIGGACTSPTGTFGNISADPLFADVSSTALSNGQASFQLQQGSPAIDTGNNSGLPISGSDFWGAERYFDATSKGYAVIDMGGYEYGAFLTTNVFTGPQLVLEPSTWTPTVGASVTLNAYFGQISTSGTGVITFYEDGTSIGTGTIVPATSTAPAIATFTVSSLAAGTHNFTATWPGDSNFKLPLQAVYINLLASAANATATSTTLTSSLNPSNVGDSVTLTAKIAALTGSSTPTGKVYFIDGANSLGNATVDSTGSASVTVSNFTAGTHSITAAFVASGSFGGSTGSLTQVVNPAALIPTTSANNLLITPIFAGKTTPLEVLVTSTSSTSTIAPTGTVTFLDGSGRTIGSAAVTAVGTTMAKADITSPVLVGGANDFSCVYSGDSVYSGSTCPTWTITATAATSALTFVLNNAAPRALTAFTGTAHLTANGQPVSGATITTSTGGSAVTNANGDATLTFSLAAGPYTITASVAATTSYTAAQAGASVTVLKNDTSGTLIATPTTAYETQTVDVVATLADLTGTPSPSGSIVLMEGSTNIAGANLPAAVLTSNTTTVDIPLNTLSVGTHTLTVTYLPDTNSNAPATTIGPVTITVLPSSFTVATDPTSISIQTEHHKSLNVIVSSVGSFSGNVQLACATPLPPVLTCTFGQSTVNVAQSSTASTSLKLETDAVPNFYASSTQRTPWPQNRVPVFAITGLFATVALARRRRHIRNLMFALAACALFTTISGCSGHYPDHTPPGTYDIVITATGTQASGAKITQTTHLALTVTP</sequence>
<dbReference type="Pfam" id="PF16640">
    <property type="entry name" value="Big_3_5"/>
    <property type="match status" value="3"/>
</dbReference>
<feature type="domain" description="Bacterial Ig-like" evidence="2">
    <location>
        <begin position="671"/>
        <end position="760"/>
    </location>
</feature>
<feature type="chain" id="PRO_5046439584" evidence="1">
    <location>
        <begin position="24"/>
        <end position="1132"/>
    </location>
</feature>
<feature type="signal peptide" evidence="1">
    <location>
        <begin position="1"/>
        <end position="23"/>
    </location>
</feature>
<evidence type="ECO:0000259" key="2">
    <source>
        <dbReference type="Pfam" id="PF16640"/>
    </source>
</evidence>
<accession>A0ABW1ZA27</accession>
<dbReference type="InterPro" id="IPR032109">
    <property type="entry name" value="Big_3_5"/>
</dbReference>
<organism evidence="3 4">
    <name type="scientific">Granulicella cerasi</name>
    <dbReference type="NCBI Taxonomy" id="741063"/>
    <lineage>
        <taxon>Bacteria</taxon>
        <taxon>Pseudomonadati</taxon>
        <taxon>Acidobacteriota</taxon>
        <taxon>Terriglobia</taxon>
        <taxon>Terriglobales</taxon>
        <taxon>Acidobacteriaceae</taxon>
        <taxon>Granulicella</taxon>
    </lineage>
</organism>
<proteinExistence type="predicted"/>
<keyword evidence="4" id="KW-1185">Reference proteome</keyword>
<reference evidence="4" key="1">
    <citation type="journal article" date="2019" name="Int. J. Syst. Evol. Microbiol.">
        <title>The Global Catalogue of Microorganisms (GCM) 10K type strain sequencing project: providing services to taxonomists for standard genome sequencing and annotation.</title>
        <authorList>
            <consortium name="The Broad Institute Genomics Platform"/>
            <consortium name="The Broad Institute Genome Sequencing Center for Infectious Disease"/>
            <person name="Wu L."/>
            <person name="Ma J."/>
        </authorList>
    </citation>
    <scope>NUCLEOTIDE SEQUENCE [LARGE SCALE GENOMIC DNA]</scope>
    <source>
        <strain evidence="4">CGMCC 1.16026</strain>
    </source>
</reference>
<dbReference type="NCBIfam" id="NF041518">
    <property type="entry name" value="choice_anch_Q"/>
    <property type="match status" value="1"/>
</dbReference>
<dbReference type="InterPro" id="IPR011050">
    <property type="entry name" value="Pectin_lyase_fold/virulence"/>
</dbReference>
<dbReference type="InterPro" id="IPR013783">
    <property type="entry name" value="Ig-like_fold"/>
</dbReference>
<feature type="domain" description="Bacterial Ig-like" evidence="2">
    <location>
        <begin position="566"/>
        <end position="653"/>
    </location>
</feature>
<evidence type="ECO:0000313" key="4">
    <source>
        <dbReference type="Proteomes" id="UP001596391"/>
    </source>
</evidence>
<dbReference type="InterPro" id="IPR059226">
    <property type="entry name" value="Choice_anch_Q_dom"/>
</dbReference>